<evidence type="ECO:0000259" key="1">
    <source>
        <dbReference type="Pfam" id="PF13358"/>
    </source>
</evidence>
<gene>
    <name evidence="2" type="ORF">RF11_11452</name>
</gene>
<keyword evidence="3" id="KW-1185">Reference proteome</keyword>
<protein>
    <recommendedName>
        <fullName evidence="1">Tc1-like transposase DDE domain-containing protein</fullName>
    </recommendedName>
</protein>
<dbReference type="InterPro" id="IPR036397">
    <property type="entry name" value="RNaseH_sf"/>
</dbReference>
<dbReference type="GO" id="GO:0003676">
    <property type="term" value="F:nucleic acid binding"/>
    <property type="evidence" value="ECO:0007669"/>
    <property type="project" value="InterPro"/>
</dbReference>
<feature type="domain" description="Tc1-like transposase DDE" evidence="1">
    <location>
        <begin position="1"/>
        <end position="44"/>
    </location>
</feature>
<sequence>MDNVGLHKCDEINSLFSSNNYTVIDLPRYSPFLNPIDEAFSKVKVIDGGLEPKNSEEPGPDWTFSETVEILMRRYNCRGSESKSSFALLPQKKNSNVSVG</sequence>
<comment type="caution">
    <text evidence="2">The sequence shown here is derived from an EMBL/GenBank/DDBJ whole genome shotgun (WGS) entry which is preliminary data.</text>
</comment>
<organism evidence="2 3">
    <name type="scientific">Thelohanellus kitauei</name>
    <name type="common">Myxosporean</name>
    <dbReference type="NCBI Taxonomy" id="669202"/>
    <lineage>
        <taxon>Eukaryota</taxon>
        <taxon>Metazoa</taxon>
        <taxon>Cnidaria</taxon>
        <taxon>Myxozoa</taxon>
        <taxon>Myxosporea</taxon>
        <taxon>Bivalvulida</taxon>
        <taxon>Platysporina</taxon>
        <taxon>Myxobolidae</taxon>
        <taxon>Thelohanellus</taxon>
    </lineage>
</organism>
<dbReference type="Pfam" id="PF13358">
    <property type="entry name" value="DDE_3"/>
    <property type="match status" value="1"/>
</dbReference>
<evidence type="ECO:0000313" key="3">
    <source>
        <dbReference type="Proteomes" id="UP000031668"/>
    </source>
</evidence>
<dbReference type="AlphaFoldDB" id="A0A0C2JQ28"/>
<name>A0A0C2JQ28_THEKT</name>
<dbReference type="Gene3D" id="3.30.420.10">
    <property type="entry name" value="Ribonuclease H-like superfamily/Ribonuclease H"/>
    <property type="match status" value="1"/>
</dbReference>
<dbReference type="Proteomes" id="UP000031668">
    <property type="component" value="Unassembled WGS sequence"/>
</dbReference>
<accession>A0A0C2JQ28</accession>
<dbReference type="EMBL" id="JWZT01001749">
    <property type="protein sequence ID" value="KII71483.1"/>
    <property type="molecule type" value="Genomic_DNA"/>
</dbReference>
<proteinExistence type="predicted"/>
<dbReference type="InterPro" id="IPR038717">
    <property type="entry name" value="Tc1-like_DDE_dom"/>
</dbReference>
<reference evidence="2 3" key="1">
    <citation type="journal article" date="2014" name="Genome Biol. Evol.">
        <title>The genome of the myxosporean Thelohanellus kitauei shows adaptations to nutrient acquisition within its fish host.</title>
        <authorList>
            <person name="Yang Y."/>
            <person name="Xiong J."/>
            <person name="Zhou Z."/>
            <person name="Huo F."/>
            <person name="Miao W."/>
            <person name="Ran C."/>
            <person name="Liu Y."/>
            <person name="Zhang J."/>
            <person name="Feng J."/>
            <person name="Wang M."/>
            <person name="Wang M."/>
            <person name="Wang L."/>
            <person name="Yao B."/>
        </authorList>
    </citation>
    <scope>NUCLEOTIDE SEQUENCE [LARGE SCALE GENOMIC DNA]</scope>
    <source>
        <strain evidence="2">Wuqing</strain>
    </source>
</reference>
<dbReference type="OrthoDB" id="2266637at2759"/>
<evidence type="ECO:0000313" key="2">
    <source>
        <dbReference type="EMBL" id="KII71483.1"/>
    </source>
</evidence>